<feature type="compositionally biased region" description="Basic residues" evidence="1">
    <location>
        <begin position="68"/>
        <end position="80"/>
    </location>
</feature>
<feature type="compositionally biased region" description="Polar residues" evidence="1">
    <location>
        <begin position="31"/>
        <end position="55"/>
    </location>
</feature>
<protein>
    <submittedName>
        <fullName evidence="2">Uncharacterized protein</fullName>
    </submittedName>
</protein>
<accession>A0A9D4K5Z8</accession>
<gene>
    <name evidence="2" type="ORF">DPMN_106932</name>
</gene>
<organism evidence="2 3">
    <name type="scientific">Dreissena polymorpha</name>
    <name type="common">Zebra mussel</name>
    <name type="synonym">Mytilus polymorpha</name>
    <dbReference type="NCBI Taxonomy" id="45954"/>
    <lineage>
        <taxon>Eukaryota</taxon>
        <taxon>Metazoa</taxon>
        <taxon>Spiralia</taxon>
        <taxon>Lophotrochozoa</taxon>
        <taxon>Mollusca</taxon>
        <taxon>Bivalvia</taxon>
        <taxon>Autobranchia</taxon>
        <taxon>Heteroconchia</taxon>
        <taxon>Euheterodonta</taxon>
        <taxon>Imparidentia</taxon>
        <taxon>Neoheterodontei</taxon>
        <taxon>Myida</taxon>
        <taxon>Dreissenoidea</taxon>
        <taxon>Dreissenidae</taxon>
        <taxon>Dreissena</taxon>
    </lineage>
</organism>
<evidence type="ECO:0000256" key="1">
    <source>
        <dbReference type="SAM" id="MobiDB-lite"/>
    </source>
</evidence>
<dbReference type="AlphaFoldDB" id="A0A9D4K5Z8"/>
<dbReference type="EMBL" id="JAIWYP010000004">
    <property type="protein sequence ID" value="KAH3833620.1"/>
    <property type="molecule type" value="Genomic_DNA"/>
</dbReference>
<dbReference type="Proteomes" id="UP000828390">
    <property type="component" value="Unassembled WGS sequence"/>
</dbReference>
<evidence type="ECO:0000313" key="2">
    <source>
        <dbReference type="EMBL" id="KAH3833620.1"/>
    </source>
</evidence>
<feature type="region of interest" description="Disordered" evidence="1">
    <location>
        <begin position="20"/>
        <end position="80"/>
    </location>
</feature>
<keyword evidence="3" id="KW-1185">Reference proteome</keyword>
<reference evidence="2" key="2">
    <citation type="submission" date="2020-11" db="EMBL/GenBank/DDBJ databases">
        <authorList>
            <person name="McCartney M.A."/>
            <person name="Auch B."/>
            <person name="Kono T."/>
            <person name="Mallez S."/>
            <person name="Becker A."/>
            <person name="Gohl D.M."/>
            <person name="Silverstein K.A.T."/>
            <person name="Koren S."/>
            <person name="Bechman K.B."/>
            <person name="Herman A."/>
            <person name="Abrahante J.E."/>
            <person name="Garbe J."/>
        </authorList>
    </citation>
    <scope>NUCLEOTIDE SEQUENCE</scope>
    <source>
        <strain evidence="2">Duluth1</strain>
        <tissue evidence="2">Whole animal</tissue>
    </source>
</reference>
<comment type="caution">
    <text evidence="2">The sequence shown here is derived from an EMBL/GenBank/DDBJ whole genome shotgun (WGS) entry which is preliminary data.</text>
</comment>
<name>A0A9D4K5Z8_DREPO</name>
<reference evidence="2" key="1">
    <citation type="journal article" date="2019" name="bioRxiv">
        <title>The Genome of the Zebra Mussel, Dreissena polymorpha: A Resource for Invasive Species Research.</title>
        <authorList>
            <person name="McCartney M.A."/>
            <person name="Auch B."/>
            <person name="Kono T."/>
            <person name="Mallez S."/>
            <person name="Zhang Y."/>
            <person name="Obille A."/>
            <person name="Becker A."/>
            <person name="Abrahante J.E."/>
            <person name="Garbe J."/>
            <person name="Badalamenti J.P."/>
            <person name="Herman A."/>
            <person name="Mangelson H."/>
            <person name="Liachko I."/>
            <person name="Sullivan S."/>
            <person name="Sone E.D."/>
            <person name="Koren S."/>
            <person name="Silverstein K.A.T."/>
            <person name="Beckman K.B."/>
            <person name="Gohl D.M."/>
        </authorList>
    </citation>
    <scope>NUCLEOTIDE SEQUENCE</scope>
    <source>
        <strain evidence="2">Duluth1</strain>
        <tissue evidence="2">Whole animal</tissue>
    </source>
</reference>
<feature type="compositionally biased region" description="Basic and acidic residues" evidence="1">
    <location>
        <begin position="21"/>
        <end position="30"/>
    </location>
</feature>
<proteinExistence type="predicted"/>
<evidence type="ECO:0000313" key="3">
    <source>
        <dbReference type="Proteomes" id="UP000828390"/>
    </source>
</evidence>
<sequence length="80" mass="9382">MQSRIKSGMIRRRFGIFECRWSPKDNHSGDNKVSTRTNPYQHGQSWQQHTINTAEMNAHISPEDHGPTRHLHRPSRQQHG</sequence>